<evidence type="ECO:0000256" key="3">
    <source>
        <dbReference type="PROSITE-ProRule" id="PRU00125"/>
    </source>
</evidence>
<dbReference type="EMBL" id="ASPP01023957">
    <property type="protein sequence ID" value="ETO09668.1"/>
    <property type="molecule type" value="Genomic_DNA"/>
</dbReference>
<keyword evidence="1 3" id="KW-0479">Metal-binding</keyword>
<dbReference type="OrthoDB" id="8062037at2759"/>
<dbReference type="Proteomes" id="UP000023152">
    <property type="component" value="Unassembled WGS sequence"/>
</dbReference>
<dbReference type="AlphaFoldDB" id="X6M6P7"/>
<dbReference type="Gene3D" id="2.10.110.10">
    <property type="entry name" value="Cysteine Rich Protein"/>
    <property type="match status" value="1"/>
</dbReference>
<keyword evidence="7" id="KW-1185">Reference proteome</keyword>
<dbReference type="Pfam" id="PF00412">
    <property type="entry name" value="LIM"/>
    <property type="match status" value="1"/>
</dbReference>
<feature type="transmembrane region" description="Helical" evidence="4">
    <location>
        <begin position="140"/>
        <end position="160"/>
    </location>
</feature>
<name>X6M6P7_RETFI</name>
<protein>
    <recommendedName>
        <fullName evidence="5">LIM zinc-binding domain-containing protein</fullName>
    </recommendedName>
</protein>
<evidence type="ECO:0000256" key="4">
    <source>
        <dbReference type="SAM" id="Phobius"/>
    </source>
</evidence>
<evidence type="ECO:0000256" key="2">
    <source>
        <dbReference type="ARBA" id="ARBA00022833"/>
    </source>
</evidence>
<keyword evidence="4" id="KW-0472">Membrane</keyword>
<feature type="non-terminal residue" evidence="6">
    <location>
        <position position="1"/>
    </location>
</feature>
<organism evidence="6 7">
    <name type="scientific">Reticulomyxa filosa</name>
    <dbReference type="NCBI Taxonomy" id="46433"/>
    <lineage>
        <taxon>Eukaryota</taxon>
        <taxon>Sar</taxon>
        <taxon>Rhizaria</taxon>
        <taxon>Retaria</taxon>
        <taxon>Foraminifera</taxon>
        <taxon>Monothalamids</taxon>
        <taxon>Reticulomyxidae</taxon>
        <taxon>Reticulomyxa</taxon>
    </lineage>
</organism>
<reference evidence="6 7" key="1">
    <citation type="journal article" date="2013" name="Curr. Biol.">
        <title>The Genome of the Foraminiferan Reticulomyxa filosa.</title>
        <authorList>
            <person name="Glockner G."/>
            <person name="Hulsmann N."/>
            <person name="Schleicher M."/>
            <person name="Noegel A.A."/>
            <person name="Eichinger L."/>
            <person name="Gallinger C."/>
            <person name="Pawlowski J."/>
            <person name="Sierra R."/>
            <person name="Euteneuer U."/>
            <person name="Pillet L."/>
            <person name="Moustafa A."/>
            <person name="Platzer M."/>
            <person name="Groth M."/>
            <person name="Szafranski K."/>
            <person name="Schliwa M."/>
        </authorList>
    </citation>
    <scope>NUCLEOTIDE SEQUENCE [LARGE SCALE GENOMIC DNA]</scope>
</reference>
<dbReference type="InterPro" id="IPR001781">
    <property type="entry name" value="Znf_LIM"/>
</dbReference>
<dbReference type="PROSITE" id="PS00478">
    <property type="entry name" value="LIM_DOMAIN_1"/>
    <property type="match status" value="1"/>
</dbReference>
<dbReference type="GO" id="GO:0046872">
    <property type="term" value="F:metal ion binding"/>
    <property type="evidence" value="ECO:0007669"/>
    <property type="project" value="UniProtKB-KW"/>
</dbReference>
<feature type="transmembrane region" description="Helical" evidence="4">
    <location>
        <begin position="181"/>
        <end position="198"/>
    </location>
</feature>
<keyword evidence="4" id="KW-1133">Transmembrane helix</keyword>
<evidence type="ECO:0000259" key="5">
    <source>
        <dbReference type="PROSITE" id="PS50023"/>
    </source>
</evidence>
<sequence length="307" mass="36067">FFFFGKKKKKKKKKKSEREVEYNIPKMCGECKKIIYGMPFTIGDNKTHVYHKECLKCDDCKNTVEPLKMKMLGNKKLCQGCAGKNDFFCHLTKCKFFFTMPSLVEIVFVNPNLFVLGDFFLFGGVVLLNGFNINLNHIFTHSYILCVFIWTSKMFLAIILNRVSNKTPFFFPQRNRWPFRATLFTVVPVTSNFLTLFFKKGKGKRFPDVDTDFHPKIDWSSRRFAKEMNITPRIDGANSKKKVFDRICNYFVNEVQLETLSKEQLFKYFDIFKLEGNRKQDSVLAQLQELQKANRATLTEQKLSRRS</sequence>
<comment type="caution">
    <text evidence="6">The sequence shown here is derived from an EMBL/GenBank/DDBJ whole genome shotgun (WGS) entry which is preliminary data.</text>
</comment>
<feature type="non-terminal residue" evidence="6">
    <location>
        <position position="307"/>
    </location>
</feature>
<dbReference type="CDD" id="cd08368">
    <property type="entry name" value="LIM"/>
    <property type="match status" value="1"/>
</dbReference>
<keyword evidence="3" id="KW-0440">LIM domain</keyword>
<proteinExistence type="predicted"/>
<keyword evidence="4" id="KW-0812">Transmembrane</keyword>
<evidence type="ECO:0000313" key="7">
    <source>
        <dbReference type="Proteomes" id="UP000023152"/>
    </source>
</evidence>
<evidence type="ECO:0000256" key="1">
    <source>
        <dbReference type="ARBA" id="ARBA00022723"/>
    </source>
</evidence>
<feature type="transmembrane region" description="Helical" evidence="4">
    <location>
        <begin position="103"/>
        <end position="128"/>
    </location>
</feature>
<keyword evidence="2 3" id="KW-0862">Zinc</keyword>
<gene>
    <name evidence="6" type="ORF">RFI_27709</name>
</gene>
<dbReference type="PROSITE" id="PS50023">
    <property type="entry name" value="LIM_DOMAIN_2"/>
    <property type="match status" value="1"/>
</dbReference>
<feature type="domain" description="LIM zinc-binding" evidence="5">
    <location>
        <begin position="26"/>
        <end position="88"/>
    </location>
</feature>
<evidence type="ECO:0000313" key="6">
    <source>
        <dbReference type="EMBL" id="ETO09668.1"/>
    </source>
</evidence>
<dbReference type="SMART" id="SM00132">
    <property type="entry name" value="LIM"/>
    <property type="match status" value="1"/>
</dbReference>
<accession>X6M6P7</accession>